<sequence length="540" mass="58107">MAKIVRYGKDARTRMVKGVDVLADTVKITLGPKGRNVVLDKGYGSPLITNDGVTIAKEIELEDNFMNMGAKLVYEVANKTNDIAGDGTTTATVLAQAMIHKGIDYVNKGSNPVFLREGIERAGKAVADYLLANTKPIDTSKDIASVATISSSSEEIGNEIAKAMEKVGKNGVITVDESKGFETELDVVKGLQYDKGYISPYMVTDRDKMVAELEDAYVLVTDQKINNIQDVLPVLQAVVEEHKPLLIIADDLDNDVTSTLIVNKLRGTFNVVATKAPEFGDNQKNILDDIAILTGAKFYSKDLNMELKNLTIEDLGKAKKITITKDNTTIVDGYGSKEAIDERISELNAQASNTKSDYDKKKYQERAAKLSGGVAVIKVGATTESELKEKKLRIEDALNATKAAVSEGIVIGGGAALMKAQKALRNTLKDSNQDIARGISVVLDSLSAPLYQIAENAGYNGDAIVAKQTHQKDSVGFDAKHGTWTNLLDAGIVDPTKVTRTAILNASSISALFITTEAGVSEIKKEDKSESNGASEEGMY</sequence>
<dbReference type="PANTHER" id="PTHR45633">
    <property type="entry name" value="60 KDA HEAT SHOCK PROTEIN, MITOCHONDRIAL"/>
    <property type="match status" value="1"/>
</dbReference>
<name>A0A9D9DI74_9BACL</name>
<comment type="similarity">
    <text evidence="1 3 4">Belongs to the chaperonin (HSP60) family.</text>
</comment>
<dbReference type="CDD" id="cd03344">
    <property type="entry name" value="GroEL"/>
    <property type="match status" value="1"/>
</dbReference>
<proteinExistence type="inferred from homology"/>
<dbReference type="Gene3D" id="3.30.260.10">
    <property type="entry name" value="TCP-1-like chaperonin intermediate domain"/>
    <property type="match status" value="1"/>
</dbReference>
<evidence type="ECO:0000256" key="3">
    <source>
        <dbReference type="HAMAP-Rule" id="MF_00600"/>
    </source>
</evidence>
<comment type="subunit">
    <text evidence="3 5">Forms a cylinder of 14 subunits composed of two heptameric rings stacked back-to-back. Interacts with the co-chaperonin GroES.</text>
</comment>
<dbReference type="HAMAP" id="MF_00600">
    <property type="entry name" value="CH60"/>
    <property type="match status" value="1"/>
</dbReference>
<feature type="binding site" evidence="3">
    <location>
        <begin position="29"/>
        <end position="32"/>
    </location>
    <ligand>
        <name>ATP</name>
        <dbReference type="ChEBI" id="CHEBI:30616"/>
    </ligand>
</feature>
<keyword evidence="3" id="KW-0413">Isomerase</keyword>
<comment type="caution">
    <text evidence="6">The sequence shown here is derived from an EMBL/GenBank/DDBJ whole genome shotgun (WGS) entry which is preliminary data.</text>
</comment>
<gene>
    <name evidence="3 6" type="primary">groL</name>
    <name evidence="3" type="synonym">groEL</name>
    <name evidence="6" type="ORF">IAC58_01475</name>
</gene>
<dbReference type="NCBIfam" id="TIGR02348">
    <property type="entry name" value="GroEL"/>
    <property type="match status" value="1"/>
</dbReference>
<keyword evidence="3" id="KW-0067">ATP-binding</keyword>
<reference evidence="6" key="2">
    <citation type="journal article" date="2021" name="PeerJ">
        <title>Extensive microbial diversity within the chicken gut microbiome revealed by metagenomics and culture.</title>
        <authorList>
            <person name="Gilroy R."/>
            <person name="Ravi A."/>
            <person name="Getino M."/>
            <person name="Pursley I."/>
            <person name="Horton D.L."/>
            <person name="Alikhan N.F."/>
            <person name="Baker D."/>
            <person name="Gharbi K."/>
            <person name="Hall N."/>
            <person name="Watson M."/>
            <person name="Adriaenssens E.M."/>
            <person name="Foster-Nyarko E."/>
            <person name="Jarju S."/>
            <person name="Secka A."/>
            <person name="Antonio M."/>
            <person name="Oren A."/>
            <person name="Chaudhuri R.R."/>
            <person name="La Ragione R."/>
            <person name="Hildebrand F."/>
            <person name="Pallen M.J."/>
        </authorList>
    </citation>
    <scope>NUCLEOTIDE SEQUENCE</scope>
    <source>
        <strain evidence="6">11159</strain>
    </source>
</reference>
<dbReference type="GO" id="GO:0042026">
    <property type="term" value="P:protein refolding"/>
    <property type="evidence" value="ECO:0007669"/>
    <property type="project" value="UniProtKB-UniRule"/>
</dbReference>
<evidence type="ECO:0000256" key="5">
    <source>
        <dbReference type="RuleBase" id="RU000419"/>
    </source>
</evidence>
<keyword evidence="2 3" id="KW-0143">Chaperone</keyword>
<dbReference type="PRINTS" id="PR00298">
    <property type="entry name" value="CHAPERONIN60"/>
</dbReference>
<dbReference type="GO" id="GO:0005524">
    <property type="term" value="F:ATP binding"/>
    <property type="evidence" value="ECO:0007669"/>
    <property type="project" value="UniProtKB-UniRule"/>
</dbReference>
<feature type="binding site" evidence="3">
    <location>
        <position position="413"/>
    </location>
    <ligand>
        <name>ATP</name>
        <dbReference type="ChEBI" id="CHEBI:30616"/>
    </ligand>
</feature>
<comment type="subcellular location">
    <subcellularLocation>
        <location evidence="3">Cytoplasm</location>
    </subcellularLocation>
</comment>
<evidence type="ECO:0000313" key="6">
    <source>
        <dbReference type="EMBL" id="MBO8427213.1"/>
    </source>
</evidence>
<evidence type="ECO:0000256" key="4">
    <source>
        <dbReference type="RuleBase" id="RU000418"/>
    </source>
</evidence>
<dbReference type="SUPFAM" id="SSF48592">
    <property type="entry name" value="GroEL equatorial domain-like"/>
    <property type="match status" value="1"/>
</dbReference>
<dbReference type="NCBIfam" id="NF009488">
    <property type="entry name" value="PRK12850.1"/>
    <property type="match status" value="1"/>
</dbReference>
<dbReference type="InterPro" id="IPR027413">
    <property type="entry name" value="GROEL-like_equatorial_sf"/>
</dbReference>
<dbReference type="EMBL" id="JADIMY010000028">
    <property type="protein sequence ID" value="MBO8427213.1"/>
    <property type="molecule type" value="Genomic_DNA"/>
</dbReference>
<dbReference type="NCBIfam" id="NF009489">
    <property type="entry name" value="PRK12851.1"/>
    <property type="match status" value="1"/>
</dbReference>
<dbReference type="NCBIfam" id="NF009487">
    <property type="entry name" value="PRK12849.1"/>
    <property type="match status" value="1"/>
</dbReference>
<dbReference type="NCBIfam" id="NF000592">
    <property type="entry name" value="PRK00013.1"/>
    <property type="match status" value="1"/>
</dbReference>
<dbReference type="InterPro" id="IPR001844">
    <property type="entry name" value="Cpn60/GroEL"/>
</dbReference>
<dbReference type="GO" id="GO:0051082">
    <property type="term" value="F:unfolded protein binding"/>
    <property type="evidence" value="ECO:0007669"/>
    <property type="project" value="UniProtKB-UniRule"/>
</dbReference>
<dbReference type="Pfam" id="PF00118">
    <property type="entry name" value="Cpn60_TCP1"/>
    <property type="match status" value="1"/>
</dbReference>
<dbReference type="Gene3D" id="1.10.560.10">
    <property type="entry name" value="GroEL-like equatorial domain"/>
    <property type="match status" value="1"/>
</dbReference>
<feature type="binding site" evidence="3">
    <location>
        <position position="494"/>
    </location>
    <ligand>
        <name>ATP</name>
        <dbReference type="ChEBI" id="CHEBI:30616"/>
    </ligand>
</feature>
<dbReference type="GO" id="GO:0140662">
    <property type="term" value="F:ATP-dependent protein folding chaperone"/>
    <property type="evidence" value="ECO:0007669"/>
    <property type="project" value="InterPro"/>
</dbReference>
<dbReference type="GO" id="GO:0016853">
    <property type="term" value="F:isomerase activity"/>
    <property type="evidence" value="ECO:0007669"/>
    <property type="project" value="UniProtKB-KW"/>
</dbReference>
<keyword evidence="3" id="KW-0963">Cytoplasm</keyword>
<accession>A0A9D9DI74</accession>
<dbReference type="Gene3D" id="3.50.7.10">
    <property type="entry name" value="GroEL"/>
    <property type="match status" value="1"/>
</dbReference>
<evidence type="ECO:0000313" key="7">
    <source>
        <dbReference type="Proteomes" id="UP000823613"/>
    </source>
</evidence>
<evidence type="ECO:0000256" key="1">
    <source>
        <dbReference type="ARBA" id="ARBA00006607"/>
    </source>
</evidence>
<keyword evidence="3" id="KW-0547">Nucleotide-binding</keyword>
<reference evidence="6" key="1">
    <citation type="submission" date="2020-10" db="EMBL/GenBank/DDBJ databases">
        <authorList>
            <person name="Gilroy R."/>
        </authorList>
    </citation>
    <scope>NUCLEOTIDE SEQUENCE</scope>
    <source>
        <strain evidence="6">11159</strain>
    </source>
</reference>
<dbReference type="InterPro" id="IPR027409">
    <property type="entry name" value="GroEL-like_apical_dom_sf"/>
</dbReference>
<dbReference type="GO" id="GO:0005737">
    <property type="term" value="C:cytoplasm"/>
    <property type="evidence" value="ECO:0007669"/>
    <property type="project" value="UniProtKB-SubCell"/>
</dbReference>
<dbReference type="InterPro" id="IPR027410">
    <property type="entry name" value="TCP-1-like_intermed_sf"/>
</dbReference>
<dbReference type="InterPro" id="IPR002423">
    <property type="entry name" value="Cpn60/GroEL/TCP-1"/>
</dbReference>
<dbReference type="Proteomes" id="UP000823613">
    <property type="component" value="Unassembled WGS sequence"/>
</dbReference>
<comment type="caution">
    <text evidence="3">Lacks conserved residue(s) required for the propagation of feature annotation.</text>
</comment>
<organism evidence="6 7">
    <name type="scientific">Candidatus Onthovivens merdipullorum</name>
    <dbReference type="NCBI Taxonomy" id="2840889"/>
    <lineage>
        <taxon>Bacteria</taxon>
        <taxon>Bacillati</taxon>
        <taxon>Bacillota</taxon>
        <taxon>Bacilli</taxon>
        <taxon>Bacillales</taxon>
        <taxon>Candidatus Onthovivens</taxon>
    </lineage>
</organism>
<comment type="function">
    <text evidence="3 5">Together with its co-chaperonin GroES, plays an essential role in assisting protein folding. The GroEL-GroES system forms a nano-cage that allows encapsulation of the non-native substrate proteins and provides a physical environment optimized to promote and accelerate protein folding.</text>
</comment>
<protein>
    <recommendedName>
        <fullName evidence="3">Chaperonin GroEL</fullName>
        <ecNumber evidence="3">5.6.1.7</ecNumber>
    </recommendedName>
    <alternativeName>
        <fullName evidence="3">60 kDa chaperonin</fullName>
    </alternativeName>
    <alternativeName>
        <fullName evidence="3">Chaperonin-60</fullName>
        <shortName evidence="3">Cpn60</shortName>
    </alternativeName>
</protein>
<evidence type="ECO:0000256" key="2">
    <source>
        <dbReference type="ARBA" id="ARBA00023186"/>
    </source>
</evidence>
<dbReference type="EC" id="5.6.1.7" evidence="3"/>
<feature type="binding site" evidence="3">
    <location>
        <begin position="86"/>
        <end position="90"/>
    </location>
    <ligand>
        <name>ATP</name>
        <dbReference type="ChEBI" id="CHEBI:30616"/>
    </ligand>
</feature>
<dbReference type="FunFam" id="3.50.7.10:FF:000001">
    <property type="entry name" value="60 kDa chaperonin"/>
    <property type="match status" value="1"/>
</dbReference>
<dbReference type="SUPFAM" id="SSF52029">
    <property type="entry name" value="GroEL apical domain-like"/>
    <property type="match status" value="1"/>
</dbReference>
<dbReference type="AlphaFoldDB" id="A0A9D9DI74"/>
<dbReference type="SUPFAM" id="SSF54849">
    <property type="entry name" value="GroEL-intermediate domain like"/>
    <property type="match status" value="2"/>
</dbReference>